<dbReference type="PATRIC" id="fig|1120926.3.peg.2021"/>
<name>N8ZIX6_9GAMM</name>
<dbReference type="SUPFAM" id="SSF53720">
    <property type="entry name" value="ALDH-like"/>
    <property type="match status" value="1"/>
</dbReference>
<accession>N8ZIX6</accession>
<dbReference type="AlphaFoldDB" id="N8ZIX6"/>
<comment type="similarity">
    <text evidence="1 4">Belongs to the aldehyde dehydrogenase family.</text>
</comment>
<dbReference type="GeneID" id="84209441"/>
<dbReference type="GO" id="GO:0009450">
    <property type="term" value="P:gamma-aminobutyric acid catabolic process"/>
    <property type="evidence" value="ECO:0007669"/>
    <property type="project" value="InterPro"/>
</dbReference>
<dbReference type="STRING" id="202952.GCA_000747725_02628"/>
<evidence type="ECO:0000259" key="5">
    <source>
        <dbReference type="Pfam" id="PF00171"/>
    </source>
</evidence>
<reference evidence="6 7" key="1">
    <citation type="submission" date="2013-02" db="EMBL/GenBank/DDBJ databases">
        <title>The Genome Sequence of Acinetobacter gerneri CIP 107464.</title>
        <authorList>
            <consortium name="The Broad Institute Genome Sequencing Platform"/>
            <consortium name="The Broad Institute Genome Sequencing Center for Infectious Disease"/>
            <person name="Cerqueira G."/>
            <person name="Feldgarden M."/>
            <person name="Courvalin P."/>
            <person name="Perichon B."/>
            <person name="Grillot-Courvalin C."/>
            <person name="Clermont D."/>
            <person name="Rocha E."/>
            <person name="Yoon E.-J."/>
            <person name="Nemec A."/>
            <person name="Walker B."/>
            <person name="Young S.K."/>
            <person name="Zeng Q."/>
            <person name="Gargeya S."/>
            <person name="Fitzgerald M."/>
            <person name="Haas B."/>
            <person name="Abouelleil A."/>
            <person name="Alvarado L."/>
            <person name="Arachchi H.M."/>
            <person name="Berlin A.M."/>
            <person name="Chapman S.B."/>
            <person name="Dewar J."/>
            <person name="Goldberg J."/>
            <person name="Griggs A."/>
            <person name="Gujja S."/>
            <person name="Hansen M."/>
            <person name="Howarth C."/>
            <person name="Imamovic A."/>
            <person name="Larimer J."/>
            <person name="McCowan C."/>
            <person name="Murphy C."/>
            <person name="Neiman D."/>
            <person name="Pearson M."/>
            <person name="Priest M."/>
            <person name="Roberts A."/>
            <person name="Saif S."/>
            <person name="Shea T."/>
            <person name="Sisk P."/>
            <person name="Sykes S."/>
            <person name="Wortman J."/>
            <person name="Nusbaum C."/>
            <person name="Birren B."/>
        </authorList>
    </citation>
    <scope>NUCLEOTIDE SEQUENCE [LARGE SCALE GENOMIC DNA]</scope>
    <source>
        <strain evidence="6 7">CIP 107464</strain>
    </source>
</reference>
<keyword evidence="2 4" id="KW-0560">Oxidoreductase</keyword>
<dbReference type="InterPro" id="IPR029510">
    <property type="entry name" value="Ald_DH_CS_GLU"/>
</dbReference>
<dbReference type="Pfam" id="PF00171">
    <property type="entry name" value="Aldedh"/>
    <property type="match status" value="1"/>
</dbReference>
<dbReference type="InterPro" id="IPR050740">
    <property type="entry name" value="Aldehyde_DH_Superfamily"/>
</dbReference>
<keyword evidence="7" id="KW-1185">Reference proteome</keyword>
<dbReference type="Proteomes" id="UP000013117">
    <property type="component" value="Unassembled WGS sequence"/>
</dbReference>
<dbReference type="OrthoDB" id="9812625at2"/>
<dbReference type="GO" id="GO:0005829">
    <property type="term" value="C:cytosol"/>
    <property type="evidence" value="ECO:0007669"/>
    <property type="project" value="TreeGrafter"/>
</dbReference>
<dbReference type="PANTHER" id="PTHR43353:SF5">
    <property type="entry name" value="SUCCINATE-SEMIALDEHYDE DEHYDROGENASE, MITOCHONDRIAL"/>
    <property type="match status" value="1"/>
</dbReference>
<comment type="caution">
    <text evidence="6">The sequence shown here is derived from an EMBL/GenBank/DDBJ whole genome shotgun (WGS) entry which is preliminary data.</text>
</comment>
<dbReference type="InterPro" id="IPR015590">
    <property type="entry name" value="Aldehyde_DH_dom"/>
</dbReference>
<organism evidence="6 7">
    <name type="scientific">Acinetobacter gerneri DSM 14967 = CIP 107464 = MTCC 9824</name>
    <dbReference type="NCBI Taxonomy" id="1120926"/>
    <lineage>
        <taxon>Bacteria</taxon>
        <taxon>Pseudomonadati</taxon>
        <taxon>Pseudomonadota</taxon>
        <taxon>Gammaproteobacteria</taxon>
        <taxon>Moraxellales</taxon>
        <taxon>Moraxellaceae</taxon>
        <taxon>Acinetobacter</taxon>
    </lineage>
</organism>
<dbReference type="InterPro" id="IPR016161">
    <property type="entry name" value="Ald_DH/histidinol_DH"/>
</dbReference>
<dbReference type="GO" id="GO:0004777">
    <property type="term" value="F:succinate-semialdehyde dehydrogenase (NAD+) activity"/>
    <property type="evidence" value="ECO:0007669"/>
    <property type="project" value="TreeGrafter"/>
</dbReference>
<dbReference type="InterPro" id="IPR016162">
    <property type="entry name" value="Ald_DH_N"/>
</dbReference>
<dbReference type="RefSeq" id="WP_004862990.1">
    <property type="nucleotide sequence ID" value="NZ_ASYY01000068.1"/>
</dbReference>
<evidence type="ECO:0000256" key="1">
    <source>
        <dbReference type="ARBA" id="ARBA00009986"/>
    </source>
</evidence>
<evidence type="ECO:0000256" key="4">
    <source>
        <dbReference type="RuleBase" id="RU003345"/>
    </source>
</evidence>
<dbReference type="eggNOG" id="COG1012">
    <property type="taxonomic scope" value="Bacteria"/>
</dbReference>
<evidence type="ECO:0000313" key="7">
    <source>
        <dbReference type="Proteomes" id="UP000013117"/>
    </source>
</evidence>
<sequence>MQYENLTLLRSQAFINGEWRDADDGSTLEVFNPANAEKIATVPKMGRSEALSAVDAAQKAFKSWSRKSAKERGQILRKWFDLLIEHQDELATILTLEQGKPLSEAKGEILYGASYLEWYAEEAKRIYGDIIPSPGNDRKILVNKQAIGVCAAITPWNFPNAMITRKVAPALAAGCTIIVRPASQTPFSAFAIAALAEQAGIPKGVFNVITGSSSEIGQVLTEDDRVKKFSFTGSTEVGKKLIAQCASTVKKVSMELGGNAPFIVFDDADLDGAVKAAIACKFRNAGQTCVCANRLYVQSGIYDTFVEKLSVAVQGLKIGNGLDQGIDFGPVIDASAIKKVEEHISDAVSKGGDIVLGGHKHHLGGLFFEPTIIRNATQAMKVAKEETFGPLAPVFKFETEQEVIDYANDTEFGLAAYFFTKDLGRAMRVSDELEYGMVALNTGLLSNEAAPFGGVKQSGLGREGSKYGIEDYLEIKYFLMAGLTD</sequence>
<feature type="active site" evidence="3">
    <location>
        <position position="255"/>
    </location>
</feature>
<dbReference type="HOGENOM" id="CLU_005391_0_0_6"/>
<dbReference type="CDD" id="cd07103">
    <property type="entry name" value="ALDH_F5_SSADH_GabD"/>
    <property type="match status" value="1"/>
</dbReference>
<dbReference type="NCBIfam" id="TIGR01780">
    <property type="entry name" value="SSADH"/>
    <property type="match status" value="1"/>
</dbReference>
<dbReference type="InterPro" id="IPR016163">
    <property type="entry name" value="Ald_DH_C"/>
</dbReference>
<dbReference type="FunFam" id="3.40.605.10:FF:000026">
    <property type="entry name" value="Aldehyde dehydrogenase, putative"/>
    <property type="match status" value="1"/>
</dbReference>
<dbReference type="Gene3D" id="3.40.309.10">
    <property type="entry name" value="Aldehyde Dehydrogenase, Chain A, domain 2"/>
    <property type="match status" value="1"/>
</dbReference>
<evidence type="ECO:0000256" key="3">
    <source>
        <dbReference type="PROSITE-ProRule" id="PRU10007"/>
    </source>
</evidence>
<dbReference type="EMBL" id="APPN01000064">
    <property type="protein sequence ID" value="ENV33714.1"/>
    <property type="molecule type" value="Genomic_DNA"/>
</dbReference>
<dbReference type="Gene3D" id="3.40.605.10">
    <property type="entry name" value="Aldehyde Dehydrogenase, Chain A, domain 1"/>
    <property type="match status" value="1"/>
</dbReference>
<gene>
    <name evidence="6" type="ORF">F960_02093</name>
</gene>
<dbReference type="FunFam" id="3.40.605.10:FF:000005">
    <property type="entry name" value="Succinate-semialdehyde dehydrogenase I"/>
    <property type="match status" value="1"/>
</dbReference>
<dbReference type="PROSITE" id="PS00687">
    <property type="entry name" value="ALDEHYDE_DEHYDR_GLU"/>
    <property type="match status" value="1"/>
</dbReference>
<evidence type="ECO:0000256" key="2">
    <source>
        <dbReference type="ARBA" id="ARBA00023002"/>
    </source>
</evidence>
<dbReference type="PANTHER" id="PTHR43353">
    <property type="entry name" value="SUCCINATE-SEMIALDEHYDE DEHYDROGENASE, MITOCHONDRIAL"/>
    <property type="match status" value="1"/>
</dbReference>
<protein>
    <recommendedName>
        <fullName evidence="5">Aldehyde dehydrogenase domain-containing protein</fullName>
    </recommendedName>
</protein>
<dbReference type="InterPro" id="IPR010102">
    <property type="entry name" value="Succ_semiAld_DH"/>
</dbReference>
<proteinExistence type="inferred from homology"/>
<feature type="domain" description="Aldehyde dehydrogenase" evidence="5">
    <location>
        <begin position="19"/>
        <end position="477"/>
    </location>
</feature>
<dbReference type="PROSITE" id="PS00070">
    <property type="entry name" value="ALDEHYDE_DEHYDR_CYS"/>
    <property type="match status" value="1"/>
</dbReference>
<dbReference type="FunFam" id="3.40.309.10:FF:000004">
    <property type="entry name" value="Succinate-semialdehyde dehydrogenase I"/>
    <property type="match status" value="1"/>
</dbReference>
<evidence type="ECO:0000313" key="6">
    <source>
        <dbReference type="EMBL" id="ENV33714.1"/>
    </source>
</evidence>
<dbReference type="InterPro" id="IPR016160">
    <property type="entry name" value="Ald_DH_CS_CYS"/>
</dbReference>